<protein>
    <submittedName>
        <fullName evidence="1">Unannotated protein</fullName>
    </submittedName>
</protein>
<accession>A0A6J6SI22</accession>
<reference evidence="1" key="1">
    <citation type="submission" date="2020-05" db="EMBL/GenBank/DDBJ databases">
        <authorList>
            <person name="Chiriac C."/>
            <person name="Salcher M."/>
            <person name="Ghai R."/>
            <person name="Kavagutti S V."/>
        </authorList>
    </citation>
    <scope>NUCLEOTIDE SEQUENCE</scope>
</reference>
<evidence type="ECO:0000313" key="1">
    <source>
        <dbReference type="EMBL" id="CAB4734534.1"/>
    </source>
</evidence>
<dbReference type="AlphaFoldDB" id="A0A6J6SI22"/>
<proteinExistence type="predicted"/>
<name>A0A6J6SI22_9ZZZZ</name>
<gene>
    <name evidence="1" type="ORF">UFOPK2761_00765</name>
</gene>
<dbReference type="EMBL" id="CAEZYQ010000004">
    <property type="protein sequence ID" value="CAB4734534.1"/>
    <property type="molecule type" value="Genomic_DNA"/>
</dbReference>
<sequence length="206" mass="22343">MSEVTTDDTVLPIAGKPWELMLPPGWWTIPTRAEESRTSIVRLLDHTFRGTARDELVTRRIEIDRELTQAVARAGQQGATHVHTLVRPVRGVPVSATLVVTPVTIGPAQDVAEAFAHVLDSGGGVLEHGSVSLAGRPALRRVRRTPMTVEVAGSEVSRWQTGVDYVVDLGGDSLLMPGFTTLTDQVREDMVALFDAMAGTLRQRTS</sequence>
<organism evidence="1">
    <name type="scientific">freshwater metagenome</name>
    <dbReference type="NCBI Taxonomy" id="449393"/>
    <lineage>
        <taxon>unclassified sequences</taxon>
        <taxon>metagenomes</taxon>
        <taxon>ecological metagenomes</taxon>
    </lineage>
</organism>